<evidence type="ECO:0000313" key="4">
    <source>
        <dbReference type="EMBL" id="CAB4179786.1"/>
    </source>
</evidence>
<evidence type="ECO:0000313" key="7">
    <source>
        <dbReference type="EMBL" id="CAB4192458.1"/>
    </source>
</evidence>
<accession>A0A6J5MF59</accession>
<sequence>MLGKSIKTLFYAGAITQNTSYINNFVPSYSDYNILRRGMTVSALTGSTGAVGSGAKIIDITTDGRILLDKVHTTSGTLWFTVSDTDNKNIFTDTTQPTYLKAKVICEWNANDFSEPYFTGTGTGSAKLLTKTYSGGASAGTWQIKDSTRWTGVVWSTGKLNTANNKAPLTLTTEKPAYITQYILTSADQGSDGIYKNAFRFQTWLKSTLGSETVNVKIIGYKTDGSTTGDLYASHSYEINDSVETFIELDCFGSNPSAVYNTAKLEISIYRDPKVIETTIIEGGSPTSDTRSIEFTIDEPQLYVISHHEAESKDLFPVKSVFLPNRPGDSFCGEHQYSGLGNGLNEYYGSIGYDQNIAPGGNPNGIGGAKPNKSVSPARALFSAGTVNNYNNHERPYFPAKDSNYKYYVTPTATKSGETQNYSNAKVVSVRYKTPFNMNKLVIKANVSENTISNDYTIEYLNSGGTWTEFTYSSYVSDGTYLSKAAVIFKQRSSNIATLTTSSAHGFIVGNSISISLDDTSFNPVSPATTVTVISVPTSTTFTYSNSGANVSSTSTTGYAGGSMPSFNSKGILTLYYEDNKLKEPAAIGWSTGLTYMNYNAPSPFTTYPSIDDAGTSFTGSQPISIYGLRVTFNTIDATGSVGSSTSADSKELHLVEISPRLCVELSQLVDSVNITKELSNDNSISPIGISTSNTGTVTFTNIQRIFFATLLKNLTGQNCKFYVSYETDFTTSSLSSKSAVVSLKARSAAIATITTSSPHGFIVGEIVTVTLNDTTFDKIATVVSVPTSTTFTYSNDGDVVASIESTGTVRSSYPVSLAASYRDAPQRMPGFVMTTNSWTADTDKSTATLYDSMKYLSTLKAPNFLIKNQTPNNIASYLLDSVGFTDYSYNELSTLKVSALKSSISPTIKMFWTDSSKTILETLQSLFLPYQIAMYVDEFGALRFKSLDTIKALSLASTDLDINSSQIFSYSQTKDYSPKNLTLKYSVPKYAEVTNAGQAASGYRNIISDIWSPPADSIIGYLQLKNDIAENSDTLEYIYNAYTSAIASASGYLLVDEEIIEFDGRLYEFKIHYLDSSTQKVVSIKKIIKSNSDINTYISELYIDSNYNSDTKQVQNIEVKDLNLLCNLKRGMFGTKAKQHFASGSTNNIIAKDYSGTNTNIIVPINIESYNQNGVRIPVDLLYSNHPEYKTYAFLSDATDEKTLVYSASFTPRSYMDTELDLNFKNAIRSKTVENYSNGIFTYGIIINSDTTGANFAEGLCVEFQIDYTNKINKIDQRISIYDSATPGTKWTQLIGRSNSTADAAFNQYLNTETENNVVVILKTGIANLVDSMVLLINGKSFQFGQNTDYSDKNKITDFSFTANNSTKSIKLNGIDLSSMAIILESNKFFGVYTNRYQNMNINNLSTMKILNYSPILPTKEFVNIISDIDQNGLLGTKNKIYADAVLNKKFVSSNKNILINSYSGAGVAREIIPYNITYSSSPIDSPQLVKNDINTIKIMTKDEFLEQIPSIAVTSSDIIADNYQASFAVINSWDSFVPLNGTQGQTSIIKLKGKVVSPDNKQDISIEFDGRSGNQDAVLDTSWVQSEEDGYTILRSMASMAKMKDLSLDMSIRFNPAIQLCDIINVTIKDNNGDASKDIEPGKKIATKISHTIGLNEGKTDITLRGIPNL</sequence>
<evidence type="ECO:0000313" key="5">
    <source>
        <dbReference type="EMBL" id="CAB4185288.1"/>
    </source>
</evidence>
<dbReference type="EMBL" id="LR796915">
    <property type="protein sequence ID" value="CAB4174216.1"/>
    <property type="molecule type" value="Genomic_DNA"/>
</dbReference>
<dbReference type="EMBL" id="LR797080">
    <property type="protein sequence ID" value="CAB4185288.1"/>
    <property type="molecule type" value="Genomic_DNA"/>
</dbReference>
<evidence type="ECO:0000313" key="8">
    <source>
        <dbReference type="EMBL" id="CAB4217824.1"/>
    </source>
</evidence>
<reference evidence="1" key="1">
    <citation type="submission" date="2020-04" db="EMBL/GenBank/DDBJ databases">
        <authorList>
            <person name="Chiriac C."/>
            <person name="Salcher M."/>
            <person name="Ghai R."/>
            <person name="Kavagutti S V."/>
        </authorList>
    </citation>
    <scope>NUCLEOTIDE SEQUENCE</scope>
</reference>
<evidence type="ECO:0000313" key="1">
    <source>
        <dbReference type="EMBL" id="CAB4145655.1"/>
    </source>
</evidence>
<evidence type="ECO:0000313" key="3">
    <source>
        <dbReference type="EMBL" id="CAB4174216.1"/>
    </source>
</evidence>
<evidence type="ECO:0000313" key="2">
    <source>
        <dbReference type="EMBL" id="CAB4151069.1"/>
    </source>
</evidence>
<dbReference type="EMBL" id="LR797188">
    <property type="protein sequence ID" value="CAB4192458.1"/>
    <property type="molecule type" value="Genomic_DNA"/>
</dbReference>
<dbReference type="EMBL" id="LR796551">
    <property type="protein sequence ID" value="CAB4151069.1"/>
    <property type="molecule type" value="Genomic_DNA"/>
</dbReference>
<organism evidence="1">
    <name type="scientific">uncultured Caudovirales phage</name>
    <dbReference type="NCBI Taxonomy" id="2100421"/>
    <lineage>
        <taxon>Viruses</taxon>
        <taxon>Duplodnaviria</taxon>
        <taxon>Heunggongvirae</taxon>
        <taxon>Uroviricota</taxon>
        <taxon>Caudoviricetes</taxon>
        <taxon>Peduoviridae</taxon>
        <taxon>Maltschvirus</taxon>
        <taxon>Maltschvirus maltsch</taxon>
    </lineage>
</organism>
<evidence type="ECO:0000313" key="6">
    <source>
        <dbReference type="EMBL" id="CAB4189002.1"/>
    </source>
</evidence>
<protein>
    <submittedName>
        <fullName evidence="1">Uncharacterized protein</fullName>
    </submittedName>
</protein>
<dbReference type="EMBL" id="LR798431">
    <property type="protein sequence ID" value="CAB5231505.1"/>
    <property type="molecule type" value="Genomic_DNA"/>
</dbReference>
<dbReference type="InterPro" id="IPR023366">
    <property type="entry name" value="ATP_synth_asu-like_sf"/>
</dbReference>
<dbReference type="EMBL" id="LR796983">
    <property type="protein sequence ID" value="CAB4179786.1"/>
    <property type="molecule type" value="Genomic_DNA"/>
</dbReference>
<dbReference type="EMBL" id="LR797455">
    <property type="protein sequence ID" value="CAB4217824.1"/>
    <property type="molecule type" value="Genomic_DNA"/>
</dbReference>
<evidence type="ECO:0000313" key="9">
    <source>
        <dbReference type="EMBL" id="CAB5231505.1"/>
    </source>
</evidence>
<proteinExistence type="predicted"/>
<gene>
    <name evidence="4" type="ORF">UFOVP1032_97</name>
    <name evidence="5" type="ORF">UFOVP1125_13</name>
    <name evidence="6" type="ORF">UFOVP1173_111</name>
    <name evidence="7" type="ORF">UFOVP1241_29</name>
    <name evidence="8" type="ORF">UFOVP1491_97</name>
    <name evidence="9" type="ORF">UFOVP1579_97</name>
    <name evidence="1" type="ORF">UFOVP485_24</name>
    <name evidence="2" type="ORF">UFOVP575_128</name>
    <name evidence="3" type="ORF">UFOVP963_32</name>
</gene>
<dbReference type="EMBL" id="LR796457">
    <property type="protein sequence ID" value="CAB4145655.1"/>
    <property type="molecule type" value="Genomic_DNA"/>
</dbReference>
<dbReference type="EMBL" id="LR797131">
    <property type="protein sequence ID" value="CAB4189002.1"/>
    <property type="molecule type" value="Genomic_DNA"/>
</dbReference>
<dbReference type="Gene3D" id="2.40.30.20">
    <property type="match status" value="1"/>
</dbReference>
<name>A0A6J5MF59_9CAUD</name>